<dbReference type="SMART" id="SM01381">
    <property type="entry name" value="7TM_GPCR_Srsx"/>
    <property type="match status" value="1"/>
</dbReference>
<dbReference type="InterPro" id="IPR000276">
    <property type="entry name" value="GPCR_Rhodpsn"/>
</dbReference>
<feature type="transmembrane region" description="Helical" evidence="5">
    <location>
        <begin position="71"/>
        <end position="95"/>
    </location>
</feature>
<dbReference type="PANTHER" id="PTHR23360">
    <property type="entry name" value="G-PROTEIN COUPLED RECEPTORS FAMILY 1 PROFILE DOMAIN-CONTAINING PROTEIN-RELATED"/>
    <property type="match status" value="1"/>
</dbReference>
<dbReference type="PANTHER" id="PTHR23360:SF5">
    <property type="entry name" value="G-PROTEIN COUPLED RECEPTORS FAMILY 1 PROFILE DOMAIN-CONTAINING PROTEIN"/>
    <property type="match status" value="1"/>
</dbReference>
<keyword evidence="3 5" id="KW-1133">Transmembrane helix</keyword>
<name>A0AAD4R3W4_9BILA</name>
<evidence type="ECO:0000256" key="1">
    <source>
        <dbReference type="ARBA" id="ARBA00004370"/>
    </source>
</evidence>
<dbReference type="GO" id="GO:0004930">
    <property type="term" value="F:G protein-coupled receptor activity"/>
    <property type="evidence" value="ECO:0007669"/>
    <property type="project" value="InterPro"/>
</dbReference>
<protein>
    <submittedName>
        <fullName evidence="7">Serpentine type 7TM GPCR chemoreceptor srsx domain-containing protein</fullName>
    </submittedName>
</protein>
<feature type="transmembrane region" description="Helical" evidence="5">
    <location>
        <begin position="38"/>
        <end position="59"/>
    </location>
</feature>
<proteinExistence type="predicted"/>
<feature type="domain" description="G-protein coupled receptors family 1 profile" evidence="6">
    <location>
        <begin position="50"/>
        <end position="268"/>
    </location>
</feature>
<keyword evidence="2 5" id="KW-0812">Transmembrane</keyword>
<dbReference type="SUPFAM" id="SSF81321">
    <property type="entry name" value="Family A G protein-coupled receptor-like"/>
    <property type="match status" value="1"/>
</dbReference>
<dbReference type="PROSITE" id="PS00237">
    <property type="entry name" value="G_PROTEIN_RECEP_F1_1"/>
    <property type="match status" value="1"/>
</dbReference>
<dbReference type="Proteomes" id="UP001201812">
    <property type="component" value="Unassembled WGS sequence"/>
</dbReference>
<keyword evidence="8" id="KW-1185">Reference proteome</keyword>
<dbReference type="PROSITE" id="PS50262">
    <property type="entry name" value="G_PROTEIN_RECEP_F1_2"/>
    <property type="match status" value="1"/>
</dbReference>
<keyword evidence="4 5" id="KW-0472">Membrane</keyword>
<feature type="transmembrane region" description="Helical" evidence="5">
    <location>
        <begin position="148"/>
        <end position="171"/>
    </location>
</feature>
<accession>A0AAD4R3W4</accession>
<evidence type="ECO:0000256" key="5">
    <source>
        <dbReference type="SAM" id="Phobius"/>
    </source>
</evidence>
<dbReference type="InterPro" id="IPR019424">
    <property type="entry name" value="7TM_GPCR_Srsx"/>
</dbReference>
<dbReference type="EMBL" id="JAKKPZ010000013">
    <property type="protein sequence ID" value="KAI1714333.1"/>
    <property type="molecule type" value="Genomic_DNA"/>
</dbReference>
<dbReference type="Pfam" id="PF10320">
    <property type="entry name" value="7TM_GPCR_Srsx"/>
    <property type="match status" value="1"/>
</dbReference>
<feature type="transmembrane region" description="Helical" evidence="5">
    <location>
        <begin position="101"/>
        <end position="127"/>
    </location>
</feature>
<dbReference type="InterPro" id="IPR017452">
    <property type="entry name" value="GPCR_Rhodpsn_7TM"/>
</dbReference>
<evidence type="ECO:0000256" key="3">
    <source>
        <dbReference type="ARBA" id="ARBA00022989"/>
    </source>
</evidence>
<evidence type="ECO:0000313" key="8">
    <source>
        <dbReference type="Proteomes" id="UP001201812"/>
    </source>
</evidence>
<reference evidence="7" key="1">
    <citation type="submission" date="2022-01" db="EMBL/GenBank/DDBJ databases">
        <title>Genome Sequence Resource for Two Populations of Ditylenchus destructor, the Migratory Endoparasitic Phytonematode.</title>
        <authorList>
            <person name="Zhang H."/>
            <person name="Lin R."/>
            <person name="Xie B."/>
        </authorList>
    </citation>
    <scope>NUCLEOTIDE SEQUENCE</scope>
    <source>
        <strain evidence="7">BazhouSP</strain>
    </source>
</reference>
<evidence type="ECO:0000313" key="7">
    <source>
        <dbReference type="EMBL" id="KAI1714333.1"/>
    </source>
</evidence>
<evidence type="ECO:0000259" key="6">
    <source>
        <dbReference type="PROSITE" id="PS50262"/>
    </source>
</evidence>
<feature type="transmembrane region" description="Helical" evidence="5">
    <location>
        <begin position="235"/>
        <end position="255"/>
    </location>
</feature>
<feature type="transmembrane region" description="Helical" evidence="5">
    <location>
        <begin position="191"/>
        <end position="214"/>
    </location>
</feature>
<organism evidence="7 8">
    <name type="scientific">Ditylenchus destructor</name>
    <dbReference type="NCBI Taxonomy" id="166010"/>
    <lineage>
        <taxon>Eukaryota</taxon>
        <taxon>Metazoa</taxon>
        <taxon>Ecdysozoa</taxon>
        <taxon>Nematoda</taxon>
        <taxon>Chromadorea</taxon>
        <taxon>Rhabditida</taxon>
        <taxon>Tylenchina</taxon>
        <taxon>Tylenchomorpha</taxon>
        <taxon>Sphaerularioidea</taxon>
        <taxon>Anguinidae</taxon>
        <taxon>Anguininae</taxon>
        <taxon>Ditylenchus</taxon>
    </lineage>
</organism>
<gene>
    <name evidence="7" type="ORF">DdX_08426</name>
</gene>
<dbReference type="Gene3D" id="1.20.1070.10">
    <property type="entry name" value="Rhodopsin 7-helix transmembrane proteins"/>
    <property type="match status" value="1"/>
</dbReference>
<evidence type="ECO:0000256" key="4">
    <source>
        <dbReference type="ARBA" id="ARBA00023136"/>
    </source>
</evidence>
<dbReference type="AlphaFoldDB" id="A0AAD4R3W4"/>
<dbReference type="GO" id="GO:0016020">
    <property type="term" value="C:membrane"/>
    <property type="evidence" value="ECO:0007669"/>
    <property type="project" value="UniProtKB-SubCell"/>
</dbReference>
<evidence type="ECO:0000256" key="2">
    <source>
        <dbReference type="ARBA" id="ARBA00022692"/>
    </source>
</evidence>
<dbReference type="InterPro" id="IPR047130">
    <property type="entry name" value="7TM_GPCR_Srsx_nematod"/>
</dbReference>
<sequence>MAAANNGYITEFSTVAPDPFYNAFKDTGFAPAISSVSLIYAILSAFGIGGNSTIVFVTLTNRSLQGTTCNYLLAALSFFDIFHQMSHFWFAYVTISGRNFIGLWTCLNVQTIPLFGLNMAQFLLLFIGMDRFFSLLLPNIHESFNKRIYVFLVLVICASCSSYFVILAYQFALQNPNVPVTCVLPECYRGYLVDLFFRIWTILNILTVLFYAAIWGMMRKATTSSETTRRLFKSILIITLVLMLGFLTTGLLRTVTSYLPPSALNSEK</sequence>
<comment type="caution">
    <text evidence="7">The sequence shown here is derived from an EMBL/GenBank/DDBJ whole genome shotgun (WGS) entry which is preliminary data.</text>
</comment>
<dbReference type="CDD" id="cd00637">
    <property type="entry name" value="7tm_classA_rhodopsin-like"/>
    <property type="match status" value="1"/>
</dbReference>
<comment type="subcellular location">
    <subcellularLocation>
        <location evidence="1">Membrane</location>
    </subcellularLocation>
</comment>